<reference evidence="4" key="1">
    <citation type="submission" date="2022-02" db="EMBL/GenBank/DDBJ databases">
        <authorList>
            <person name="Henning P.M."/>
            <person name="McCubbin A.G."/>
            <person name="Shore J.S."/>
        </authorList>
    </citation>
    <scope>NUCLEOTIDE SEQUENCE</scope>
    <source>
        <strain evidence="4">F60SS</strain>
        <tissue evidence="4">Leaves</tissue>
    </source>
</reference>
<dbReference type="Gene3D" id="2.20.110.10">
    <property type="entry name" value="Histone H3 K4-specific methyltransferase SET7/9 N-terminal domain"/>
    <property type="match status" value="2"/>
</dbReference>
<dbReference type="Pfam" id="PF02493">
    <property type="entry name" value="MORN"/>
    <property type="match status" value="2"/>
</dbReference>
<evidence type="ECO:0008006" key="6">
    <source>
        <dbReference type="Google" id="ProtNLM"/>
    </source>
</evidence>
<gene>
    <name evidence="4" type="ORF">Tsubulata_032258</name>
</gene>
<dbReference type="GO" id="GO:0010020">
    <property type="term" value="P:chloroplast fission"/>
    <property type="evidence" value="ECO:0007669"/>
    <property type="project" value="TreeGrafter"/>
</dbReference>
<dbReference type="PANTHER" id="PTHR43215:SF15">
    <property type="entry name" value="PROTEIN ACCUMULATION AND REPLICATION OF CHLOROPLASTS 3, CHLOROPLASTIC"/>
    <property type="match status" value="1"/>
</dbReference>
<dbReference type="Gene3D" id="3.40.50.1440">
    <property type="entry name" value="Tubulin/FtsZ, GTPase domain"/>
    <property type="match status" value="1"/>
</dbReference>
<keyword evidence="1" id="KW-0677">Repeat</keyword>
<accession>A0A9Q0FCH0</accession>
<dbReference type="InterPro" id="IPR003409">
    <property type="entry name" value="MORN"/>
</dbReference>
<evidence type="ECO:0000256" key="1">
    <source>
        <dbReference type="ARBA" id="ARBA00022737"/>
    </source>
</evidence>
<dbReference type="AlphaFoldDB" id="A0A9Q0FCH0"/>
<dbReference type="PANTHER" id="PTHR43215">
    <property type="entry name" value="RADIAL SPOKE HEAD 1 HOMOLOG"/>
    <property type="match status" value="1"/>
</dbReference>
<dbReference type="InterPro" id="IPR036525">
    <property type="entry name" value="Tubulin/FtsZ_GTPase_sf"/>
</dbReference>
<reference evidence="4" key="2">
    <citation type="journal article" date="2023" name="Plants (Basel)">
        <title>Annotation of the Turnera subulata (Passifloraceae) Draft Genome Reveals the S-Locus Evolved after the Divergence of Turneroideae from Passifloroideae in a Stepwise Manner.</title>
        <authorList>
            <person name="Henning P.M."/>
            <person name="Roalson E.H."/>
            <person name="Mir W."/>
            <person name="McCubbin A.G."/>
            <person name="Shore J.S."/>
        </authorList>
    </citation>
    <scope>NUCLEOTIDE SEQUENCE</scope>
    <source>
        <strain evidence="4">F60SS</strain>
    </source>
</reference>
<dbReference type="SMART" id="SM00698">
    <property type="entry name" value="MORN"/>
    <property type="match status" value="2"/>
</dbReference>
<dbReference type="GO" id="GO:0005829">
    <property type="term" value="C:cytosol"/>
    <property type="evidence" value="ECO:0007669"/>
    <property type="project" value="TreeGrafter"/>
</dbReference>
<sequence length="774" mass="86016">MNLPCAAFLSTNFQPFPASSSRCFLSSKRRLLKLRVVFSATSNSANPNNVDDDDDDHYNLNLNKSSSVLQVIGIGSRKDALLDFCLESPFQSSSSLRFWSIHTKDSSSSSPQDVQLHQRLTGKEELFPDLISMMDISEVASAGYGLDHMIAIDIIKKVRLRNGFAMAILLKPFSFEGKRRQNEEFMEACRSYLDGFGSSFHIPNEKDIDADALLKKDLVTLDEALKTANTAVLLAINAIFFLISDVHHKVIGRLHNVKKLESSQVLKILDSYREAKIGFGVGANIKSSIVRALYDCPFIDAGLRNLNGIVVCILASSGVIDNTDLDTALNTLQEIGDYDGEIIISAAHEPDLEPSVIIATVAIIGCCELQTPKSNIFSRLAQSFPFILKLLGKNHQQSNDHDEGNNFLKESFLSEVLVSPDSGELDNRMTLKCKTGNVEQSEELETVLRDDFGEVHSSSGTDKSGMSLSNSRTESFNFDDQITEGTTTFQREQLNSWILGPGYQIAQKWAKEKTGTGPLRDKLSIFHLPIGVRYPEESNCGMDISPSMEFSEPKTEDNIKEQTHAKSSISYWGALNESVAAARDFYDDASTPLTGRNTDLPKKQGVLSVRAASMLFSSRKLSGIHQKVGALLWNCITEEESTRDGAKEGRLILGDGSIYEGMWRYGKRSGPGAFYFTNGDVFQGSWRDDVMHGKGWFYFHTGDRWFANFWKGKANGESRFYSKSGDIVFGNFKDGWRDGKFLCINVDGARCVEMWDEGILVCREQLDSDDDDAV</sequence>
<evidence type="ECO:0000313" key="4">
    <source>
        <dbReference type="EMBL" id="KAJ4827797.1"/>
    </source>
</evidence>
<keyword evidence="2" id="KW-0547">Nucleotide-binding</keyword>
<dbReference type="EMBL" id="JAKUCV010006332">
    <property type="protein sequence ID" value="KAJ4827797.1"/>
    <property type="molecule type" value="Genomic_DNA"/>
</dbReference>
<name>A0A9Q0FCH0_9ROSI</name>
<dbReference type="SUPFAM" id="SSF55307">
    <property type="entry name" value="Tubulin C-terminal domain-like"/>
    <property type="match status" value="1"/>
</dbReference>
<keyword evidence="5" id="KW-1185">Reference proteome</keyword>
<dbReference type="Proteomes" id="UP001141552">
    <property type="component" value="Unassembled WGS sequence"/>
</dbReference>
<dbReference type="OrthoDB" id="270720at2759"/>
<evidence type="ECO:0000313" key="5">
    <source>
        <dbReference type="Proteomes" id="UP001141552"/>
    </source>
</evidence>
<evidence type="ECO:0000256" key="3">
    <source>
        <dbReference type="ARBA" id="ARBA00023134"/>
    </source>
</evidence>
<protein>
    <recommendedName>
        <fullName evidence="6">Protein ACCUMULATION AND REPLICATION OF CHLOROPLASTS 3</fullName>
    </recommendedName>
</protein>
<comment type="caution">
    <text evidence="4">The sequence shown here is derived from an EMBL/GenBank/DDBJ whole genome shotgun (WGS) entry which is preliminary data.</text>
</comment>
<dbReference type="GO" id="GO:0005525">
    <property type="term" value="F:GTP binding"/>
    <property type="evidence" value="ECO:0007669"/>
    <property type="project" value="UniProtKB-KW"/>
</dbReference>
<dbReference type="SUPFAM" id="SSF82185">
    <property type="entry name" value="Histone H3 K4-specific methyltransferase SET7/9 N-terminal domain"/>
    <property type="match status" value="1"/>
</dbReference>
<proteinExistence type="predicted"/>
<dbReference type="GO" id="GO:0009707">
    <property type="term" value="C:chloroplast outer membrane"/>
    <property type="evidence" value="ECO:0007669"/>
    <property type="project" value="TreeGrafter"/>
</dbReference>
<dbReference type="InterPro" id="IPR008280">
    <property type="entry name" value="Tub_FtsZ_C"/>
</dbReference>
<evidence type="ECO:0000256" key="2">
    <source>
        <dbReference type="ARBA" id="ARBA00022741"/>
    </source>
</evidence>
<keyword evidence="3" id="KW-0342">GTP-binding</keyword>
<organism evidence="4 5">
    <name type="scientific">Turnera subulata</name>
    <dbReference type="NCBI Taxonomy" id="218843"/>
    <lineage>
        <taxon>Eukaryota</taxon>
        <taxon>Viridiplantae</taxon>
        <taxon>Streptophyta</taxon>
        <taxon>Embryophyta</taxon>
        <taxon>Tracheophyta</taxon>
        <taxon>Spermatophyta</taxon>
        <taxon>Magnoliopsida</taxon>
        <taxon>eudicotyledons</taxon>
        <taxon>Gunneridae</taxon>
        <taxon>Pentapetalae</taxon>
        <taxon>rosids</taxon>
        <taxon>fabids</taxon>
        <taxon>Malpighiales</taxon>
        <taxon>Passifloraceae</taxon>
        <taxon>Turnera</taxon>
    </lineage>
</organism>